<protein>
    <submittedName>
        <fullName evidence="3">von Willebrand factor type A domain protein</fullName>
    </submittedName>
</protein>
<proteinExistence type="predicted"/>
<feature type="domain" description="VIT" evidence="2">
    <location>
        <begin position="5"/>
        <end position="133"/>
    </location>
</feature>
<dbReference type="InterPro" id="IPR013694">
    <property type="entry name" value="VIT"/>
</dbReference>
<dbReference type="KEGG" id="glt:GlitD10_0633"/>
<dbReference type="Gene3D" id="3.40.50.410">
    <property type="entry name" value="von Willebrand factor, type A domain"/>
    <property type="match status" value="1"/>
</dbReference>
<evidence type="ECO:0000259" key="2">
    <source>
        <dbReference type="PROSITE" id="PS51468"/>
    </source>
</evidence>
<dbReference type="InterPro" id="IPR036465">
    <property type="entry name" value="vWFA_dom_sf"/>
</dbReference>
<dbReference type="SMART" id="SM00609">
    <property type="entry name" value="VIT"/>
    <property type="match status" value="1"/>
</dbReference>
<dbReference type="RefSeq" id="WP_084111441.1">
    <property type="nucleotide sequence ID" value="NZ_CP017675.1"/>
</dbReference>
<dbReference type="EMBL" id="CP017675">
    <property type="protein sequence ID" value="APB32947.1"/>
    <property type="molecule type" value="Genomic_DNA"/>
</dbReference>
<dbReference type="OrthoDB" id="9784383at2"/>
<dbReference type="PROSITE" id="PS51468">
    <property type="entry name" value="VIT"/>
    <property type="match status" value="1"/>
</dbReference>
<dbReference type="Proteomes" id="UP000180235">
    <property type="component" value="Chromosome"/>
</dbReference>
<dbReference type="Pfam" id="PF08487">
    <property type="entry name" value="VIT"/>
    <property type="match status" value="1"/>
</dbReference>
<dbReference type="STRING" id="1188229.GlitD10_0633"/>
<keyword evidence="4" id="KW-1185">Reference proteome</keyword>
<evidence type="ECO:0000313" key="4">
    <source>
        <dbReference type="Proteomes" id="UP000180235"/>
    </source>
</evidence>
<organism evidence="3 4">
    <name type="scientific">Gloeomargarita lithophora Alchichica-D10</name>
    <dbReference type="NCBI Taxonomy" id="1188229"/>
    <lineage>
        <taxon>Bacteria</taxon>
        <taxon>Bacillati</taxon>
        <taxon>Cyanobacteriota</taxon>
        <taxon>Cyanophyceae</taxon>
        <taxon>Gloeomargaritales</taxon>
        <taxon>Gloeomargaritaceae</taxon>
        <taxon>Gloeomargarita</taxon>
    </lineage>
</organism>
<gene>
    <name evidence="3" type="ORF">GlitD10_0633</name>
</gene>
<dbReference type="PANTHER" id="PTHR45737">
    <property type="entry name" value="VON WILLEBRAND FACTOR A DOMAIN-CONTAINING PROTEIN 5A"/>
    <property type="match status" value="1"/>
</dbReference>
<evidence type="ECO:0000313" key="3">
    <source>
        <dbReference type="EMBL" id="APB32947.1"/>
    </source>
</evidence>
<name>A0A1J0AAI8_9CYAN</name>
<dbReference type="Pfam" id="PF13768">
    <property type="entry name" value="VWA_3"/>
    <property type="match status" value="1"/>
</dbReference>
<reference evidence="3 4" key="1">
    <citation type="submission" date="2016-10" db="EMBL/GenBank/DDBJ databases">
        <title>Description of Gloeomargarita lithophora gen. nov., sp. nov., a thylakoid-bearing basal-branching cyanobacterium with intracellular carbonates, and proposal for Gloeomargaritales ord. nov.</title>
        <authorList>
            <person name="Moreira D."/>
            <person name="Tavera R."/>
            <person name="Benzerara K."/>
            <person name="Skouri-Panet F."/>
            <person name="Couradeau E."/>
            <person name="Gerard E."/>
            <person name="Loussert C."/>
            <person name="Novelo E."/>
            <person name="Zivanovic Y."/>
            <person name="Lopez-Garcia P."/>
        </authorList>
    </citation>
    <scope>NUCLEOTIDE SEQUENCE [LARGE SCALE GENOMIC DNA]</scope>
    <source>
        <strain evidence="3 4">D10</strain>
    </source>
</reference>
<sequence>MFSTTTTPSGLLSPTGTPIPLRGVDFNVVIREIGSWVTVSQHFQNVEDQPIEAVYSFPLPEGAAICGFQVYLGERIIAGRVEEKETAFAQYDEAIKEGHGAYLVDQDRPNIFTISVGNLLPQQAVVVRMTYVQELDTQVHGGRFVIPTTISPRYMPVAQLETAPATELLHLNPPTVLENLPYGLAIRVDLVTSTPIIGLESPSHPIRLTLKDGQATVELVGENIQLDQDFVLTYTLQKSHEPHILLGKDMGSDGFVAMLNFWPQLEIKQRQPQEFIFIIDRSGSMQGESIQQARTGLLLCLKSLQPGDQFNIYGFGSTYEKLFERSQPYTEETLTTATQHVQELEADIGGTEIYPVLENALSQIGNLPASVILLTDGEVGNEQEVIHLAQTYRGRVRIFAFGIGRGADEYLMRGMARATDGAAEFIFPEERTELKVMQQFHRIGVPHAEQVRVDWGGLTADVVTPAVWPPLFHNQRWTAYARFSNLFATTVRLEAVVAGQPYTWEVTVDPERVDETAVVPLLFARSTIRDWEEPRIQGRGSQQRDRQEASRQRQEAIVNLGCRYQLMSSETSFVAIEQRPDGDKTTEIKLRRVPIALTKRWGGTGNTLSQSVSHSQYDVDTMADIDFSYSIGEMDECSFNSLKEIDFKFLHELAIHQRYEGFWILDSWFVNMLHGGPIQLKQIAALLNTALEEAEKIIVTLFVLRFLKDRFADSDILWQSLAQKAEQWLRNLSTMPPLIDPEPVDVVERWQAWFAQQLETVKYQEEDEDKDEVER</sequence>
<dbReference type="PANTHER" id="PTHR45737:SF6">
    <property type="entry name" value="VON WILLEBRAND FACTOR A DOMAIN-CONTAINING PROTEIN 5A"/>
    <property type="match status" value="1"/>
</dbReference>
<accession>A0A1J0AAI8</accession>
<dbReference type="SMART" id="SM00327">
    <property type="entry name" value="VWA"/>
    <property type="match status" value="1"/>
</dbReference>
<dbReference type="SUPFAM" id="SSF53300">
    <property type="entry name" value="vWA-like"/>
    <property type="match status" value="1"/>
</dbReference>
<feature type="domain" description="VWFA" evidence="1">
    <location>
        <begin position="274"/>
        <end position="443"/>
    </location>
</feature>
<dbReference type="AlphaFoldDB" id="A0A1J0AAI8"/>
<dbReference type="PROSITE" id="PS50234">
    <property type="entry name" value="VWFA"/>
    <property type="match status" value="1"/>
</dbReference>
<dbReference type="InterPro" id="IPR002035">
    <property type="entry name" value="VWF_A"/>
</dbReference>
<evidence type="ECO:0000259" key="1">
    <source>
        <dbReference type="PROSITE" id="PS50234"/>
    </source>
</evidence>